<name>A0AAW5IDL6_9BACT</name>
<sequence>MNNKKQRNRLFTMLLLVMAILMPYEGAWAATNVTTSRPAQGDGSSSNPFQISNAKELAWFREWVNGTYTVSGSESATTHLNACAKLTADIDLKDFCHAADASQNLEELSWVPIGNIEGDYKGTFDGNGKTITNLYINASQTFMGFFGYTYQSTIKNLTFENANVTNTSWYTGILVGYAVNGSTLQNIKISETCQIKGGGNYTGGIAGILYGNAYNCVNYATVQGIEDVGGLFGSYGGDEISITACANYGKVTASSQIAGGLVGFFSSGTIQDCANYGDVEGTNRVAGMAGFVDKGKIQNVFSYGSISATNGTEVGMVFGYSKYGDTEGMVAYYSGAKLTVNGQEIKAVKAFGNGKPSEDNATGFTEAQLKSGIVAYLLQQNASSEAKWGQNLVNDGDIYPVIGSEHQVYATEVLLVNCKTYEVVTGSFTNNPTNFAIKYQHGTINHHVATDASCTEAATKEYWQCQDCQRTFSDSQLTKELTDVTDAEKPALGHNNNEDGYCDRCQHYVAVKPSQENGVYLIAKPYHLAWFRDYVNGTIVDEGEADGITHPTASAMLTADIDLTNYCHAAEDGKELLSWIPIGNNDNRWKGNMNGQGHTISHLYIKTAQDYVGLFGYTVDATIQDLTFDYAKVENVSTRTGILAGYAFAYSNSPAHIKGIKTTKNCTVIGQDRTGGIVGDAIINLENCENHSSVQGTQNVGGIAGSSDNKNIKRCTNYGTVENDGVYIGGIIGYAYETSIEDCANYGKITSTGWNAGGIAGQTFANSSIQNVFSYGDVANTYGDPGIIIGCVNGTLTAKGIIAYNKEALLNNSSENIKTVGEGSLTCEDGKVEADVVKAFTKQQIKSGEVAWLLNGSTSVPTEGSTLAWYQKLGEDGDEYPVLTPSNGNTVYNDYYTCVDKQVYMNIFSNTEADVHEKYDEHVKGTETLLANGLYSSPCQRCQTNLMYIKDFCGIDGNDLDLTANTDGSYTAVKPVDFNDNAAYDSPVDFTAPTLNYTRNYLGADQWQAVYVPFETQATDWTNNGITVASINNFHEYEKEDGSGYETVLEVKKATSGEFEANTPYLLRTNDSGSKTITINNAKLHKAESKTYYCMSMTRKYDFTGIYTPQSGLGQDGVSVAVYALNKKGCIAPLNPSTEVGAQRWYLTVSNRNGSNMSQASKSRSINIDEVGEGSTTAIEGIQVITNNEADKTSLNGIYDLQGRKLCKEPTHGIYIKNGKKYVKFNKLGI</sequence>
<accession>A0AAW5IDL6</accession>
<evidence type="ECO:0000313" key="2">
    <source>
        <dbReference type="EMBL" id="MCP9549271.1"/>
    </source>
</evidence>
<dbReference type="AlphaFoldDB" id="A0AAW5IDL6"/>
<dbReference type="EMBL" id="JANDWU010000010">
    <property type="protein sequence ID" value="MCP9549271.1"/>
    <property type="molecule type" value="Genomic_DNA"/>
</dbReference>
<proteinExistence type="predicted"/>
<feature type="chain" id="PRO_5043924562" evidence="1">
    <location>
        <begin position="30"/>
        <end position="1230"/>
    </location>
</feature>
<reference evidence="2" key="1">
    <citation type="submission" date="2022-07" db="EMBL/GenBank/DDBJ databases">
        <title>Prevotella copri.</title>
        <authorList>
            <person name="Yang C."/>
        </authorList>
    </citation>
    <scope>NUCLEOTIDE SEQUENCE</scope>
    <source>
        <strain evidence="2">HF1805</strain>
    </source>
</reference>
<evidence type="ECO:0000313" key="3">
    <source>
        <dbReference type="Proteomes" id="UP001205506"/>
    </source>
</evidence>
<dbReference type="Proteomes" id="UP001205506">
    <property type="component" value="Unassembled WGS sequence"/>
</dbReference>
<gene>
    <name evidence="2" type="ORF">NNC68_07270</name>
</gene>
<protein>
    <submittedName>
        <fullName evidence="2">Uncharacterized protein</fullName>
    </submittedName>
</protein>
<keyword evidence="1" id="KW-0732">Signal</keyword>
<comment type="caution">
    <text evidence="2">The sequence shown here is derived from an EMBL/GenBank/DDBJ whole genome shotgun (WGS) entry which is preliminary data.</text>
</comment>
<evidence type="ECO:0000256" key="1">
    <source>
        <dbReference type="SAM" id="SignalP"/>
    </source>
</evidence>
<dbReference type="RefSeq" id="WP_254970649.1">
    <property type="nucleotide sequence ID" value="NZ_JANDWU010000010.1"/>
</dbReference>
<dbReference type="Gene3D" id="2.160.20.110">
    <property type="match status" value="2"/>
</dbReference>
<organism evidence="2 3">
    <name type="scientific">Segatella copri</name>
    <dbReference type="NCBI Taxonomy" id="165179"/>
    <lineage>
        <taxon>Bacteria</taxon>
        <taxon>Pseudomonadati</taxon>
        <taxon>Bacteroidota</taxon>
        <taxon>Bacteroidia</taxon>
        <taxon>Bacteroidales</taxon>
        <taxon>Prevotellaceae</taxon>
        <taxon>Segatella</taxon>
    </lineage>
</organism>
<feature type="signal peptide" evidence="1">
    <location>
        <begin position="1"/>
        <end position="29"/>
    </location>
</feature>